<feature type="transmembrane region" description="Helical" evidence="6">
    <location>
        <begin position="227"/>
        <end position="247"/>
    </location>
</feature>
<dbReference type="PANTHER" id="PTHR30250">
    <property type="entry name" value="PST FAMILY PREDICTED COLANIC ACID TRANSPORTER"/>
    <property type="match status" value="1"/>
</dbReference>
<keyword evidence="3 6" id="KW-0812">Transmembrane</keyword>
<proteinExistence type="predicted"/>
<evidence type="ECO:0000256" key="6">
    <source>
        <dbReference type="SAM" id="Phobius"/>
    </source>
</evidence>
<feature type="transmembrane region" description="Helical" evidence="6">
    <location>
        <begin position="341"/>
        <end position="365"/>
    </location>
</feature>
<feature type="transmembrane region" description="Helical" evidence="6">
    <location>
        <begin position="398"/>
        <end position="419"/>
    </location>
</feature>
<feature type="transmembrane region" description="Helical" evidence="6">
    <location>
        <begin position="186"/>
        <end position="206"/>
    </location>
</feature>
<dbReference type="InterPro" id="IPR050833">
    <property type="entry name" value="Poly_Biosynth_Transport"/>
</dbReference>
<dbReference type="GO" id="GO:0005886">
    <property type="term" value="C:plasma membrane"/>
    <property type="evidence" value="ECO:0007669"/>
    <property type="project" value="UniProtKB-SubCell"/>
</dbReference>
<feature type="transmembrane region" description="Helical" evidence="6">
    <location>
        <begin position="309"/>
        <end position="329"/>
    </location>
</feature>
<evidence type="ECO:0000256" key="2">
    <source>
        <dbReference type="ARBA" id="ARBA00022475"/>
    </source>
</evidence>
<dbReference type="Pfam" id="PF01943">
    <property type="entry name" value="Polysacc_synt"/>
    <property type="match status" value="1"/>
</dbReference>
<feature type="transmembrane region" description="Helical" evidence="6">
    <location>
        <begin position="458"/>
        <end position="476"/>
    </location>
</feature>
<dbReference type="OrthoDB" id="9769862at2"/>
<evidence type="ECO:0000256" key="1">
    <source>
        <dbReference type="ARBA" id="ARBA00004651"/>
    </source>
</evidence>
<sequence>MTSKRDETYSHVLKFTGLFGGVQGLNVLIGLVRNKFVALLLGPGGMGLVSLFNTTVQLLSQATHLGISFSAVRRISEYYDAGETEKAAHYVKVVRGWCLLTALLGMLLCVVVGPFLSDATFAWGNHTLHFILLAPAIGMIAITGGETAILKGQRKLGALALVQIVAALASLVISIPIYYFFWQAGIVPVIVLMAFVTMCATLWFSWRIFPLQLSGARGILGEGMEMVRLGVAFTLAGIAASAAEMIVRSYLNVVADLDMLGLYNAGYMLTITYAGMVFSAMETDYFPRLSGVNRDVEATNYTVNRQMEVSLLIIAPMLTALIALLPVLIPQLFTSEFLPMVPMAQVAALAMFFKVLTLPVAYITLARGYSMTYLVLESSYYVVFVLLIVLGYQYAGLLGTGVAITLAHVFDYVMINLYAYKKYGYRVSVTVSRYAIVLFSLGFLAYACTIVLDGFVYWLVELFVVSASSLYSLQILRKKTHLWQALTRRFRKD</sequence>
<evidence type="ECO:0000256" key="5">
    <source>
        <dbReference type="ARBA" id="ARBA00023136"/>
    </source>
</evidence>
<feature type="transmembrane region" description="Helical" evidence="6">
    <location>
        <begin position="96"/>
        <end position="116"/>
    </location>
</feature>
<dbReference type="EMBL" id="FRBD01000019">
    <property type="protein sequence ID" value="SHL01581.1"/>
    <property type="molecule type" value="Genomic_DNA"/>
</dbReference>
<evidence type="ECO:0000256" key="3">
    <source>
        <dbReference type="ARBA" id="ARBA00022692"/>
    </source>
</evidence>
<feature type="transmembrane region" description="Helical" evidence="6">
    <location>
        <begin position="259"/>
        <end position="280"/>
    </location>
</feature>
<dbReference type="RefSeq" id="WP_073210058.1">
    <property type="nucleotide sequence ID" value="NZ_FRBD01000019.1"/>
</dbReference>
<organism evidence="7 8">
    <name type="scientific">Xylanibacter ruminicola</name>
    <name type="common">Prevotella ruminicola</name>
    <dbReference type="NCBI Taxonomy" id="839"/>
    <lineage>
        <taxon>Bacteria</taxon>
        <taxon>Pseudomonadati</taxon>
        <taxon>Bacteroidota</taxon>
        <taxon>Bacteroidia</taxon>
        <taxon>Bacteroidales</taxon>
        <taxon>Prevotellaceae</taxon>
        <taxon>Xylanibacter</taxon>
    </lineage>
</organism>
<feature type="transmembrane region" description="Helical" evidence="6">
    <location>
        <begin position="156"/>
        <end position="180"/>
    </location>
</feature>
<keyword evidence="4 6" id="KW-1133">Transmembrane helix</keyword>
<feature type="transmembrane region" description="Helical" evidence="6">
    <location>
        <begin position="431"/>
        <end position="452"/>
    </location>
</feature>
<accession>A0A1M6X6M1</accession>
<keyword evidence="5 6" id="KW-0472">Membrane</keyword>
<comment type="subcellular location">
    <subcellularLocation>
        <location evidence="1">Cell membrane</location>
        <topology evidence="1">Multi-pass membrane protein</topology>
    </subcellularLocation>
</comment>
<protein>
    <submittedName>
        <fullName evidence="7">Membrane protein involved in the export of O-antigen and teichoic acid</fullName>
    </submittedName>
</protein>
<keyword evidence="2" id="KW-1003">Cell membrane</keyword>
<evidence type="ECO:0000256" key="4">
    <source>
        <dbReference type="ARBA" id="ARBA00022989"/>
    </source>
</evidence>
<gene>
    <name evidence="7" type="ORF">SAMN05216463_11940</name>
</gene>
<evidence type="ECO:0000313" key="7">
    <source>
        <dbReference type="EMBL" id="SHL01581.1"/>
    </source>
</evidence>
<dbReference type="InterPro" id="IPR002797">
    <property type="entry name" value="Polysacc_synth"/>
</dbReference>
<feature type="transmembrane region" description="Helical" evidence="6">
    <location>
        <begin position="372"/>
        <end position="392"/>
    </location>
</feature>
<feature type="transmembrane region" description="Helical" evidence="6">
    <location>
        <begin position="128"/>
        <end position="149"/>
    </location>
</feature>
<evidence type="ECO:0000313" key="8">
    <source>
        <dbReference type="Proteomes" id="UP000184130"/>
    </source>
</evidence>
<name>A0A1M6X6M1_XYLRU</name>
<dbReference type="Proteomes" id="UP000184130">
    <property type="component" value="Unassembled WGS sequence"/>
</dbReference>
<dbReference type="PANTHER" id="PTHR30250:SF11">
    <property type="entry name" value="O-ANTIGEN TRANSPORTER-RELATED"/>
    <property type="match status" value="1"/>
</dbReference>
<dbReference type="AlphaFoldDB" id="A0A1M6X6M1"/>
<reference evidence="7 8" key="1">
    <citation type="submission" date="2016-11" db="EMBL/GenBank/DDBJ databases">
        <authorList>
            <person name="Jaros S."/>
            <person name="Januszkiewicz K."/>
            <person name="Wedrychowicz H."/>
        </authorList>
    </citation>
    <scope>NUCLEOTIDE SEQUENCE [LARGE SCALE GENOMIC DNA]</scope>
    <source>
        <strain evidence="7 8">KHT3</strain>
    </source>
</reference>